<sequence>MADPQEDGGSGVRPKRTEDMVTPSAPRPPNQQHEGAWGIAADLVEAVKPRLRGWLHLGTAPLALAAGIVLISLAPTTAARVAASVYAASAVLLFTTSAVYHVGRWSRRPFAVLRRMDHANIYLIIAGTYTPFVVLVLDGGLRTAMLTLIWTGAVAGVLFKMFWLNAPRWLSTALYLAIGWVAVLFIPQLVSGTHPAAWILVLAGGLLYSAGAVVYAMKRPDPAPRWFGFHEVFHSLTVAAYVCHYIAVSFVVYTAG</sequence>
<keyword evidence="7" id="KW-0862">Zinc</keyword>
<dbReference type="GO" id="GO:0046872">
    <property type="term" value="F:metal ion binding"/>
    <property type="evidence" value="ECO:0007669"/>
    <property type="project" value="UniProtKB-KW"/>
</dbReference>
<dbReference type="NCBIfam" id="TIGR01065">
    <property type="entry name" value="hlyIII"/>
    <property type="match status" value="1"/>
</dbReference>
<feature type="transmembrane region" description="Helical" evidence="9">
    <location>
        <begin position="143"/>
        <end position="162"/>
    </location>
</feature>
<dbReference type="PANTHER" id="PTHR20855">
    <property type="entry name" value="ADIPOR/PROGESTIN RECEPTOR-RELATED"/>
    <property type="match status" value="1"/>
</dbReference>
<feature type="transmembrane region" description="Helical" evidence="9">
    <location>
        <begin position="81"/>
        <end position="100"/>
    </location>
</feature>
<feature type="binding site" evidence="7">
    <location>
        <position position="234"/>
    </location>
    <ligand>
        <name>Zn(2+)</name>
        <dbReference type="ChEBI" id="CHEBI:29105"/>
    </ligand>
</feature>
<keyword evidence="7" id="KW-0479">Metal-binding</keyword>
<proteinExistence type="inferred from homology"/>
<feature type="transmembrane region" description="Helical" evidence="9">
    <location>
        <begin position="121"/>
        <end position="137"/>
    </location>
</feature>
<dbReference type="GO" id="GO:0005886">
    <property type="term" value="C:plasma membrane"/>
    <property type="evidence" value="ECO:0007669"/>
    <property type="project" value="UniProtKB-SubCell"/>
</dbReference>
<dbReference type="InterPro" id="IPR005744">
    <property type="entry name" value="Hy-lIII"/>
</dbReference>
<keyword evidence="5 9" id="KW-1133">Transmembrane helix</keyword>
<dbReference type="EMBL" id="JROO01000023">
    <property type="protein sequence ID" value="KIH98517.1"/>
    <property type="molecule type" value="Genomic_DNA"/>
</dbReference>
<organism evidence="10 11">
    <name type="scientific">Streptomonospora alba</name>
    <dbReference type="NCBI Taxonomy" id="183763"/>
    <lineage>
        <taxon>Bacteria</taxon>
        <taxon>Bacillati</taxon>
        <taxon>Actinomycetota</taxon>
        <taxon>Actinomycetes</taxon>
        <taxon>Streptosporangiales</taxon>
        <taxon>Nocardiopsidaceae</taxon>
        <taxon>Streptomonospora</taxon>
    </lineage>
</organism>
<keyword evidence="11" id="KW-1185">Reference proteome</keyword>
<keyword evidence="3" id="KW-1003">Cell membrane</keyword>
<feature type="region of interest" description="Disordered" evidence="8">
    <location>
        <begin position="1"/>
        <end position="33"/>
    </location>
</feature>
<accession>A0A0C2JNX6</accession>
<feature type="transmembrane region" description="Helical" evidence="9">
    <location>
        <begin position="238"/>
        <end position="255"/>
    </location>
</feature>
<evidence type="ECO:0000256" key="1">
    <source>
        <dbReference type="ARBA" id="ARBA00004651"/>
    </source>
</evidence>
<evidence type="ECO:0000256" key="7">
    <source>
        <dbReference type="PIRSR" id="PIRSR604254-1"/>
    </source>
</evidence>
<keyword evidence="10" id="KW-0238">DNA-binding</keyword>
<evidence type="ECO:0000256" key="3">
    <source>
        <dbReference type="ARBA" id="ARBA00022475"/>
    </source>
</evidence>
<evidence type="ECO:0000256" key="8">
    <source>
        <dbReference type="SAM" id="MobiDB-lite"/>
    </source>
</evidence>
<feature type="transmembrane region" description="Helical" evidence="9">
    <location>
        <begin position="54"/>
        <end position="75"/>
    </location>
</feature>
<keyword evidence="6 9" id="KW-0472">Membrane</keyword>
<dbReference type="Pfam" id="PF03006">
    <property type="entry name" value="HlyIII"/>
    <property type="match status" value="1"/>
</dbReference>
<gene>
    <name evidence="10" type="ORF">LP52_12475</name>
</gene>
<feature type="binding site" evidence="7">
    <location>
        <position position="101"/>
    </location>
    <ligand>
        <name>Zn(2+)</name>
        <dbReference type="ChEBI" id="CHEBI:29105"/>
    </ligand>
</feature>
<dbReference type="AlphaFoldDB" id="A0A0C2JNX6"/>
<evidence type="ECO:0000256" key="9">
    <source>
        <dbReference type="SAM" id="Phobius"/>
    </source>
</evidence>
<name>A0A0C2JNX6_9ACTN</name>
<evidence type="ECO:0000256" key="2">
    <source>
        <dbReference type="ARBA" id="ARBA00008488"/>
    </source>
</evidence>
<reference evidence="11" key="1">
    <citation type="journal article" date="2015" name="Chem. Biol.">
        <title>Structure, bioactivity, and resistance mechanism of streptomonomicin, an unusual lasso Peptide from an understudied halophilic actinomycete.</title>
        <authorList>
            <person name="Metelev M."/>
            <person name="Tietz J.I."/>
            <person name="Melby J.O."/>
            <person name="Blair P.M."/>
            <person name="Zhu L."/>
            <person name="Livnat I."/>
            <person name="Severinov K."/>
            <person name="Mitchell D.A."/>
        </authorList>
    </citation>
    <scope>NUCLEOTIDE SEQUENCE [LARGE SCALE GENOMIC DNA]</scope>
    <source>
        <strain evidence="11">YIM 90003</strain>
    </source>
</reference>
<evidence type="ECO:0000256" key="6">
    <source>
        <dbReference type="ARBA" id="ARBA00023136"/>
    </source>
</evidence>
<evidence type="ECO:0000256" key="4">
    <source>
        <dbReference type="ARBA" id="ARBA00022692"/>
    </source>
</evidence>
<evidence type="ECO:0000256" key="5">
    <source>
        <dbReference type="ARBA" id="ARBA00022989"/>
    </source>
</evidence>
<comment type="caution">
    <text evidence="10">The sequence shown here is derived from an EMBL/GenBank/DDBJ whole genome shotgun (WGS) entry which is preliminary data.</text>
</comment>
<dbReference type="InterPro" id="IPR004254">
    <property type="entry name" value="AdipoR/HlyIII-related"/>
</dbReference>
<dbReference type="Proteomes" id="UP000031675">
    <property type="component" value="Unassembled WGS sequence"/>
</dbReference>
<feature type="binding site" evidence="7">
    <location>
        <position position="230"/>
    </location>
    <ligand>
        <name>Zn(2+)</name>
        <dbReference type="ChEBI" id="CHEBI:29105"/>
    </ligand>
</feature>
<protein>
    <submittedName>
        <fullName evidence="10">DNA-binding protein</fullName>
    </submittedName>
</protein>
<keyword evidence="4 9" id="KW-0812">Transmembrane</keyword>
<dbReference type="GO" id="GO:0003677">
    <property type="term" value="F:DNA binding"/>
    <property type="evidence" value="ECO:0007669"/>
    <property type="project" value="UniProtKB-KW"/>
</dbReference>
<feature type="transmembrane region" description="Helical" evidence="9">
    <location>
        <begin position="196"/>
        <end position="217"/>
    </location>
</feature>
<evidence type="ECO:0000313" key="11">
    <source>
        <dbReference type="Proteomes" id="UP000031675"/>
    </source>
</evidence>
<dbReference type="GO" id="GO:0140911">
    <property type="term" value="F:pore-forming activity"/>
    <property type="evidence" value="ECO:0007669"/>
    <property type="project" value="InterPro"/>
</dbReference>
<comment type="similarity">
    <text evidence="2">Belongs to the UPF0073 (Hly-III) family.</text>
</comment>
<feature type="transmembrane region" description="Helical" evidence="9">
    <location>
        <begin position="169"/>
        <end position="190"/>
    </location>
</feature>
<evidence type="ECO:0000313" key="10">
    <source>
        <dbReference type="EMBL" id="KIH98517.1"/>
    </source>
</evidence>
<dbReference type="STRING" id="183763.LP52_12475"/>
<dbReference type="PANTHER" id="PTHR20855:SF3">
    <property type="entry name" value="LD03007P"/>
    <property type="match status" value="1"/>
</dbReference>
<comment type="subcellular location">
    <subcellularLocation>
        <location evidence="1">Cell membrane</location>
        <topology evidence="1">Multi-pass membrane protein</topology>
    </subcellularLocation>
</comment>